<dbReference type="EMBL" id="LNKA01000004">
    <property type="protein sequence ID" value="KTC65297.1"/>
    <property type="molecule type" value="Genomic_DNA"/>
</dbReference>
<dbReference type="Proteomes" id="UP000281170">
    <property type="component" value="Plasmid 24"/>
</dbReference>
<dbReference type="AlphaFoldDB" id="A0A0W0R2G5"/>
<evidence type="ECO:0000259" key="3">
    <source>
        <dbReference type="Pfam" id="PF25607"/>
    </source>
</evidence>
<dbReference type="RefSeq" id="WP_058462459.1">
    <property type="nucleotide sequence ID" value="NZ_CAAAHS010000016.1"/>
</dbReference>
<keyword evidence="5" id="KW-0614">Plasmid</keyword>
<keyword evidence="6" id="KW-1185">Reference proteome</keyword>
<dbReference type="STRING" id="45056.Lade_1374"/>
<dbReference type="PANTHER" id="PTHR40940">
    <property type="entry name" value="PROTEIN BATD-RELATED"/>
    <property type="match status" value="1"/>
</dbReference>
<reference evidence="5 7" key="2">
    <citation type="submission" date="2018-12" db="EMBL/GenBank/DDBJ databases">
        <authorList>
            <consortium name="Pathogen Informatics"/>
        </authorList>
    </citation>
    <scope>NUCLEOTIDE SEQUENCE [LARGE SCALE GENOMIC DNA]</scope>
    <source>
        <strain evidence="5 7">NCTC12735</strain>
        <plasmid evidence="7">24</plasmid>
    </source>
</reference>
<dbReference type="InterPro" id="IPR025738">
    <property type="entry name" value="BatD"/>
</dbReference>
<feature type="signal peptide" evidence="2">
    <location>
        <begin position="1"/>
        <end position="18"/>
    </location>
</feature>
<dbReference type="PATRIC" id="fig|45056.6.peg.1419"/>
<dbReference type="EMBL" id="LR134433">
    <property type="protein sequence ID" value="VEH86006.1"/>
    <property type="molecule type" value="Genomic_DNA"/>
</dbReference>
<name>A0A0W0R2G5_9GAMM</name>
<evidence type="ECO:0000256" key="1">
    <source>
        <dbReference type="SAM" id="Phobius"/>
    </source>
</evidence>
<dbReference type="PANTHER" id="PTHR40940:SF1">
    <property type="entry name" value="PROTEIN BATD"/>
    <property type="match status" value="1"/>
</dbReference>
<dbReference type="Proteomes" id="UP000054859">
    <property type="component" value="Unassembled WGS sequence"/>
</dbReference>
<gene>
    <name evidence="4" type="ORF">Lade_1374</name>
    <name evidence="5" type="ORF">NCTC12735_01651</name>
</gene>
<evidence type="ECO:0000313" key="5">
    <source>
        <dbReference type="EMBL" id="VEH86006.1"/>
    </source>
</evidence>
<dbReference type="Pfam" id="PF25607">
    <property type="entry name" value="DUF7939"/>
    <property type="match status" value="1"/>
</dbReference>
<dbReference type="KEGG" id="ladl:NCTC12735_01651"/>
<reference evidence="4 6" key="1">
    <citation type="submission" date="2015-11" db="EMBL/GenBank/DDBJ databases">
        <title>Identification of large and diverse effector repertoires of 38 Legionella species.</title>
        <authorList>
            <person name="Burstein D."/>
            <person name="Amaro F."/>
            <person name="Zusman T."/>
            <person name="Lifshitz Z."/>
            <person name="Cohen O."/>
            <person name="Gilbert J.A."/>
            <person name="Pupko T."/>
            <person name="Shuman H.A."/>
            <person name="Segal G."/>
        </authorList>
    </citation>
    <scope>NUCLEOTIDE SEQUENCE [LARGE SCALE GENOMIC DNA]</scope>
    <source>
        <strain evidence="4 6">1762-AUS-E</strain>
    </source>
</reference>
<feature type="transmembrane region" description="Helical" evidence="1">
    <location>
        <begin position="409"/>
        <end position="432"/>
    </location>
</feature>
<organism evidence="4 6">
    <name type="scientific">Legionella adelaidensis</name>
    <dbReference type="NCBI Taxonomy" id="45056"/>
    <lineage>
        <taxon>Bacteria</taxon>
        <taxon>Pseudomonadati</taxon>
        <taxon>Pseudomonadota</taxon>
        <taxon>Gammaproteobacteria</taxon>
        <taxon>Legionellales</taxon>
        <taxon>Legionellaceae</taxon>
        <taxon>Legionella</taxon>
    </lineage>
</organism>
<accession>A0A0W0R2G5</accession>
<proteinExistence type="predicted"/>
<keyword evidence="2" id="KW-0732">Signal</keyword>
<sequence length="543" mass="60884">MRKYLLVWLFVSYSIADAAIITEVNPPKGHMGETFSLTLSVENAQQHTAAPDLTPLQKDFNIVGTERNLSLSIINGQTSSVSRWTILLMPKITGIITIPPIQVGNEHSEATSIEISGEAKVEPTTNNATGDDVLLKTEADPSEVFVNQEITFTVKLYNKQNLIDVVYQPPTVENALLLPLGEGKRYQTIENGEPYIVEEERYAIFPQKNGSFEIIPPRFNALVYDYVPRKVSLQGKLLTVTVKPIPPSFSGKNWFPAKKVVLSEELSSPATNFLQGSTLIRNITIQAKGAPGELIPGLDLGMGNNFKIYSEKPEIQTTTQNAELLGTAKIKVTYLFNKPGDITVPEVRVPWFNTNTGKQEFALLPARTFHIDAKEGAQAPRNTGMNTETPVAKKQSLNPQVKPREEPLALPWLIAIVFAAAWIITVLLWLFWRKPKANVNKRHALKNLQEACLKNNAVQAQTSLLAWARVQWPQQKILNLNDISKQLSEPTFKKEIQFLSEAIYSQEKKRFWQGKALWQCVVNFRSRKKPKMKKKGLPPINPD</sequence>
<protein>
    <submittedName>
        <fullName evidence="4">KQDN repeat-containing protein</fullName>
    </submittedName>
</protein>
<dbReference type="InterPro" id="IPR057699">
    <property type="entry name" value="DUF7939"/>
</dbReference>
<evidence type="ECO:0000313" key="4">
    <source>
        <dbReference type="EMBL" id="KTC65297.1"/>
    </source>
</evidence>
<evidence type="ECO:0000256" key="2">
    <source>
        <dbReference type="SAM" id="SignalP"/>
    </source>
</evidence>
<keyword evidence="1" id="KW-0472">Membrane</keyword>
<evidence type="ECO:0000313" key="7">
    <source>
        <dbReference type="Proteomes" id="UP000281170"/>
    </source>
</evidence>
<keyword evidence="1" id="KW-1133">Transmembrane helix</keyword>
<dbReference type="Pfam" id="PF13584">
    <property type="entry name" value="BatD"/>
    <property type="match status" value="1"/>
</dbReference>
<keyword evidence="1" id="KW-0812">Transmembrane</keyword>
<feature type="chain" id="PRO_5036299181" evidence="2">
    <location>
        <begin position="19"/>
        <end position="543"/>
    </location>
</feature>
<evidence type="ECO:0000313" key="6">
    <source>
        <dbReference type="Proteomes" id="UP000054859"/>
    </source>
</evidence>
<feature type="domain" description="DUF7939" evidence="3">
    <location>
        <begin position="442"/>
        <end position="527"/>
    </location>
</feature>
<geneLocation type="plasmid" evidence="5 7">
    <name>24</name>
</geneLocation>